<comment type="caution">
    <text evidence="3">The sequence shown here is derived from an EMBL/GenBank/DDBJ whole genome shotgun (WGS) entry which is preliminary data.</text>
</comment>
<dbReference type="Pfam" id="PF02309">
    <property type="entry name" value="AUX_IAA"/>
    <property type="match status" value="1"/>
</dbReference>
<dbReference type="Proteomes" id="UP001345219">
    <property type="component" value="Chromosome 10"/>
</dbReference>
<keyword evidence="1" id="KW-0927">Auxin signaling pathway</keyword>
<comment type="subcellular location">
    <subcellularLocation>
        <location evidence="1">Nucleus</location>
    </subcellularLocation>
</comment>
<evidence type="ECO:0000313" key="4">
    <source>
        <dbReference type="Proteomes" id="UP001345219"/>
    </source>
</evidence>
<evidence type="ECO:0000313" key="3">
    <source>
        <dbReference type="EMBL" id="KAK4746170.1"/>
    </source>
</evidence>
<dbReference type="GO" id="GO:0009734">
    <property type="term" value="P:auxin-activated signaling pathway"/>
    <property type="evidence" value="ECO:0007669"/>
    <property type="project" value="UniProtKB-UniRule"/>
</dbReference>
<evidence type="ECO:0000259" key="2">
    <source>
        <dbReference type="Pfam" id="PF02309"/>
    </source>
</evidence>
<comment type="similarity">
    <text evidence="1">Belongs to the Aux/IAA family.</text>
</comment>
<name>A0AAN7JJU3_9MYRT</name>
<keyword evidence="1" id="KW-0678">Repressor</keyword>
<reference evidence="3 4" key="1">
    <citation type="journal article" date="2023" name="Hortic Res">
        <title>Pangenome of water caltrop reveals structural variations and asymmetric subgenome divergence after allopolyploidization.</title>
        <authorList>
            <person name="Zhang X."/>
            <person name="Chen Y."/>
            <person name="Wang L."/>
            <person name="Yuan Y."/>
            <person name="Fang M."/>
            <person name="Shi L."/>
            <person name="Lu R."/>
            <person name="Comes H.P."/>
            <person name="Ma Y."/>
            <person name="Chen Y."/>
            <person name="Huang G."/>
            <person name="Zhou Y."/>
            <person name="Zheng Z."/>
            <person name="Qiu Y."/>
        </authorList>
    </citation>
    <scope>NUCLEOTIDE SEQUENCE [LARGE SCALE GENOMIC DNA]</scope>
    <source>
        <tissue evidence="3">Roots</tissue>
    </source>
</reference>
<proteinExistence type="inferred from homology"/>
<keyword evidence="1" id="KW-0539">Nucleus</keyword>
<dbReference type="EMBL" id="JAXIOK010000021">
    <property type="protein sequence ID" value="KAK4746170.1"/>
    <property type="molecule type" value="Genomic_DNA"/>
</dbReference>
<dbReference type="InterPro" id="IPR033389">
    <property type="entry name" value="AUX/IAA_dom"/>
</dbReference>
<dbReference type="GO" id="GO:0005634">
    <property type="term" value="C:nucleus"/>
    <property type="evidence" value="ECO:0007669"/>
    <property type="project" value="UniProtKB-SubCell"/>
</dbReference>
<sequence>MSNFNLKATELRLGLPGSQSPERDLNLYCSGMQDEKLLFPLSPSSHKGIVSGNKRVFSGVNKSIPNEVKWIFNASENQISGSGDLKSDHQTLGHAGGQSTMGNATLIRRVLLIMSQLPSEAQVVGWPSVRSFRKNSLASTLRYNEEDNGKLAPGSSSRCINTAGVCMFNVRPSHFINPLLDGSEQTMAADNVTFMHCSPSASSFGHGAK</sequence>
<comment type="subunit">
    <text evidence="1">Homodimers and heterodimers.</text>
</comment>
<comment type="function">
    <text evidence="1">Aux/IAA proteins are short-lived transcriptional factors that function as repressors of early auxin response genes at low auxin concentrations.</text>
</comment>
<keyword evidence="4" id="KW-1185">Reference proteome</keyword>
<evidence type="ECO:0000256" key="1">
    <source>
        <dbReference type="RuleBase" id="RU004549"/>
    </source>
</evidence>
<accession>A0AAN7JJU3</accession>
<keyword evidence="1" id="KW-0804">Transcription</keyword>
<organism evidence="3 4">
    <name type="scientific">Trapa incisa</name>
    <dbReference type="NCBI Taxonomy" id="236973"/>
    <lineage>
        <taxon>Eukaryota</taxon>
        <taxon>Viridiplantae</taxon>
        <taxon>Streptophyta</taxon>
        <taxon>Embryophyta</taxon>
        <taxon>Tracheophyta</taxon>
        <taxon>Spermatophyta</taxon>
        <taxon>Magnoliopsida</taxon>
        <taxon>eudicotyledons</taxon>
        <taxon>Gunneridae</taxon>
        <taxon>Pentapetalae</taxon>
        <taxon>rosids</taxon>
        <taxon>malvids</taxon>
        <taxon>Myrtales</taxon>
        <taxon>Lythraceae</taxon>
        <taxon>Trapa</taxon>
    </lineage>
</organism>
<dbReference type="AlphaFoldDB" id="A0AAN7JJU3"/>
<feature type="domain" description="AUX/IAA" evidence="2">
    <location>
        <begin position="8"/>
        <end position="152"/>
    </location>
</feature>
<gene>
    <name evidence="3" type="ORF">SAY87_012482</name>
</gene>
<protein>
    <recommendedName>
        <fullName evidence="1">Auxin-responsive protein</fullName>
    </recommendedName>
</protein>
<keyword evidence="1" id="KW-0805">Transcription regulation</keyword>